<dbReference type="InterPro" id="IPR019758">
    <property type="entry name" value="Pept_S26A_signal_pept_1_CS"/>
</dbReference>
<sequence length="490" mass="50819">MQNDQGNNGVFPDSETPAGVEPTDTGSAAAPVESPAAETVPVEVVSAETPSTDTLPGESADERSLGASSAAMPSGETSADGHALDAPVAEGVSSGPLLSVQLPAVPSLRVQSYDSSLTDAGMIVSADFRDPAPSDGSSDTSAAGVEGDDPSERREPDQSDFARNENEAAASQYPYDSYAYAGEDSANGVAGDADIDGADDVNGFVSDSSAIDDAESAARDARTFQVADHGVDVSPVPPAVPPHAAYAAEPSAESAGHADGSGRRQPDGSSTATDAAAGAETKSNDRFTFRDFLLWCGVPVLIVLLIRILLVGFYEIPSRSMMDTVVPGDRVVASKLTPKVFDLKRGDVVVFKDPNNWLSEEQSSGFGGGYLIKRLIGLPGDVVECKGAGQPVTINGVAINESSYIRPGVEPSAFPFSVTVTEGHIFVMGDNRANSADSRYHQDDADRGLVPISDVVGVGFVRYWPLDRISLIDAHHEVFDAVPAGTASGE</sequence>
<feature type="region of interest" description="Disordered" evidence="8">
    <location>
        <begin position="1"/>
        <end position="90"/>
    </location>
</feature>
<feature type="compositionally biased region" description="Low complexity" evidence="8">
    <location>
        <begin position="242"/>
        <end position="255"/>
    </location>
</feature>
<feature type="active site" evidence="6">
    <location>
        <position position="320"/>
    </location>
</feature>
<evidence type="ECO:0000256" key="8">
    <source>
        <dbReference type="SAM" id="MobiDB-lite"/>
    </source>
</evidence>
<dbReference type="GO" id="GO:0005886">
    <property type="term" value="C:plasma membrane"/>
    <property type="evidence" value="ECO:0007669"/>
    <property type="project" value="UniProtKB-SubCell"/>
</dbReference>
<dbReference type="InterPro" id="IPR019533">
    <property type="entry name" value="Peptidase_S26"/>
</dbReference>
<comment type="similarity">
    <text evidence="3 7">Belongs to the peptidase S26 family.</text>
</comment>
<dbReference type="SUPFAM" id="SSF51306">
    <property type="entry name" value="LexA/Signal peptidase"/>
    <property type="match status" value="1"/>
</dbReference>
<feature type="compositionally biased region" description="Low complexity" evidence="8">
    <location>
        <begin position="267"/>
        <end position="279"/>
    </location>
</feature>
<dbReference type="PANTHER" id="PTHR43390:SF1">
    <property type="entry name" value="CHLOROPLAST PROCESSING PEPTIDASE"/>
    <property type="match status" value="1"/>
</dbReference>
<comment type="caution">
    <text evidence="10">The sequence shown here is derived from an EMBL/GenBank/DDBJ whole genome shotgun (WGS) entry which is preliminary data.</text>
</comment>
<reference evidence="10 11" key="1">
    <citation type="journal article" date="2017" name="BMC Genomics">
        <title>Comparative genomic and phylogenomic analyses of the Bifidobacteriaceae family.</title>
        <authorList>
            <person name="Lugli G.A."/>
            <person name="Milani C."/>
            <person name="Turroni F."/>
            <person name="Duranti S."/>
            <person name="Mancabelli L."/>
            <person name="Mangifesta M."/>
            <person name="Ferrario C."/>
            <person name="Modesto M."/>
            <person name="Mattarelli P."/>
            <person name="Jiri K."/>
            <person name="van Sinderen D."/>
            <person name="Ventura M."/>
        </authorList>
    </citation>
    <scope>NUCLEOTIDE SEQUENCE [LARGE SCALE GENOMIC DNA]</scope>
    <source>
        <strain evidence="10 11">DSM 100196</strain>
    </source>
</reference>
<dbReference type="Pfam" id="PF10502">
    <property type="entry name" value="Peptidase_S26"/>
    <property type="match status" value="1"/>
</dbReference>
<keyword evidence="5 7" id="KW-0378">Hydrolase</keyword>
<evidence type="ECO:0000313" key="10">
    <source>
        <dbReference type="EMBL" id="OZG61185.1"/>
    </source>
</evidence>
<evidence type="ECO:0000259" key="9">
    <source>
        <dbReference type="Pfam" id="PF10502"/>
    </source>
</evidence>
<keyword evidence="7" id="KW-0812">Transmembrane</keyword>
<dbReference type="InterPro" id="IPR000223">
    <property type="entry name" value="Pept_S26A_signal_pept_1"/>
</dbReference>
<evidence type="ECO:0000313" key="11">
    <source>
        <dbReference type="Proteomes" id="UP000216871"/>
    </source>
</evidence>
<feature type="compositionally biased region" description="Basic and acidic residues" evidence="8">
    <location>
        <begin position="150"/>
        <end position="166"/>
    </location>
</feature>
<keyword evidence="11" id="KW-1185">Reference proteome</keyword>
<keyword evidence="7" id="KW-0645">Protease</keyword>
<dbReference type="EMBL" id="MWWW01000004">
    <property type="protein sequence ID" value="OZG61185.1"/>
    <property type="molecule type" value="Genomic_DNA"/>
</dbReference>
<dbReference type="PROSITE" id="PS00761">
    <property type="entry name" value="SPASE_I_3"/>
    <property type="match status" value="1"/>
</dbReference>
<evidence type="ECO:0000256" key="3">
    <source>
        <dbReference type="ARBA" id="ARBA00009370"/>
    </source>
</evidence>
<dbReference type="PANTHER" id="PTHR43390">
    <property type="entry name" value="SIGNAL PEPTIDASE I"/>
    <property type="match status" value="1"/>
</dbReference>
<proteinExistence type="inferred from homology"/>
<protein>
    <recommendedName>
        <fullName evidence="4 7">Signal peptidase I</fullName>
        <ecNumber evidence="4 7">3.4.21.89</ecNumber>
    </recommendedName>
</protein>
<dbReference type="NCBIfam" id="TIGR02227">
    <property type="entry name" value="sigpep_I_bact"/>
    <property type="match status" value="1"/>
</dbReference>
<dbReference type="GO" id="GO:0004252">
    <property type="term" value="F:serine-type endopeptidase activity"/>
    <property type="evidence" value="ECO:0007669"/>
    <property type="project" value="InterPro"/>
</dbReference>
<comment type="subcellular location">
    <subcellularLocation>
        <location evidence="2">Cell membrane</location>
        <topology evidence="2">Single-pass type II membrane protein</topology>
    </subcellularLocation>
    <subcellularLocation>
        <location evidence="7">Membrane</location>
        <topology evidence="7">Single-pass type II membrane protein</topology>
    </subcellularLocation>
</comment>
<dbReference type="CDD" id="cd06530">
    <property type="entry name" value="S26_SPase_I"/>
    <property type="match status" value="1"/>
</dbReference>
<gene>
    <name evidence="10" type="ORF">BMYO_0484</name>
</gene>
<evidence type="ECO:0000256" key="2">
    <source>
        <dbReference type="ARBA" id="ARBA00004401"/>
    </source>
</evidence>
<feature type="region of interest" description="Disordered" evidence="8">
    <location>
        <begin position="124"/>
        <end position="194"/>
    </location>
</feature>
<feature type="transmembrane region" description="Helical" evidence="7">
    <location>
        <begin position="292"/>
        <end position="314"/>
    </location>
</feature>
<evidence type="ECO:0000256" key="4">
    <source>
        <dbReference type="ARBA" id="ARBA00013208"/>
    </source>
</evidence>
<dbReference type="GO" id="GO:0009003">
    <property type="term" value="F:signal peptidase activity"/>
    <property type="evidence" value="ECO:0007669"/>
    <property type="project" value="UniProtKB-EC"/>
</dbReference>
<keyword evidence="7" id="KW-0472">Membrane</keyword>
<dbReference type="InterPro" id="IPR036286">
    <property type="entry name" value="LexA/Signal_pep-like_sf"/>
</dbReference>
<dbReference type="GO" id="GO:0006465">
    <property type="term" value="P:signal peptide processing"/>
    <property type="evidence" value="ECO:0007669"/>
    <property type="project" value="InterPro"/>
</dbReference>
<feature type="active site" evidence="6">
    <location>
        <position position="373"/>
    </location>
</feature>
<evidence type="ECO:0000256" key="7">
    <source>
        <dbReference type="RuleBase" id="RU362042"/>
    </source>
</evidence>
<dbReference type="EC" id="3.4.21.89" evidence="4 7"/>
<evidence type="ECO:0000256" key="5">
    <source>
        <dbReference type="ARBA" id="ARBA00022801"/>
    </source>
</evidence>
<dbReference type="AlphaFoldDB" id="A0A261FQB3"/>
<evidence type="ECO:0000256" key="1">
    <source>
        <dbReference type="ARBA" id="ARBA00000677"/>
    </source>
</evidence>
<feature type="compositionally biased region" description="Low complexity" evidence="8">
    <location>
        <begin position="27"/>
        <end position="51"/>
    </location>
</feature>
<feature type="region of interest" description="Disordered" evidence="8">
    <location>
        <begin position="232"/>
        <end position="280"/>
    </location>
</feature>
<dbReference type="Gene3D" id="2.10.109.10">
    <property type="entry name" value="Umud Fragment, subunit A"/>
    <property type="match status" value="1"/>
</dbReference>
<feature type="domain" description="Peptidase S26" evidence="9">
    <location>
        <begin position="291"/>
        <end position="464"/>
    </location>
</feature>
<dbReference type="Proteomes" id="UP000216871">
    <property type="component" value="Unassembled WGS sequence"/>
</dbReference>
<comment type="catalytic activity">
    <reaction evidence="1 7">
        <text>Cleavage of hydrophobic, N-terminal signal or leader sequences from secreted and periplasmic proteins.</text>
        <dbReference type="EC" id="3.4.21.89"/>
    </reaction>
</comment>
<keyword evidence="7" id="KW-1133">Transmembrane helix</keyword>
<dbReference type="PRINTS" id="PR00727">
    <property type="entry name" value="LEADERPTASE"/>
</dbReference>
<name>A0A261FQB3_9BIFI</name>
<accession>A0A261FQB3</accession>
<evidence type="ECO:0000256" key="6">
    <source>
        <dbReference type="PIRSR" id="PIRSR600223-1"/>
    </source>
</evidence>
<organism evidence="10 11">
    <name type="scientific">Bifidobacterium myosotis</name>
    <dbReference type="NCBI Taxonomy" id="1630166"/>
    <lineage>
        <taxon>Bacteria</taxon>
        <taxon>Bacillati</taxon>
        <taxon>Actinomycetota</taxon>
        <taxon>Actinomycetes</taxon>
        <taxon>Bifidobacteriales</taxon>
        <taxon>Bifidobacteriaceae</taxon>
        <taxon>Bifidobacterium</taxon>
    </lineage>
</organism>